<dbReference type="Proteomes" id="UP000023152">
    <property type="component" value="Unassembled WGS sequence"/>
</dbReference>
<keyword evidence="2" id="KW-1185">Reference proteome</keyword>
<dbReference type="EMBL" id="ASPP01003586">
    <property type="protein sequence ID" value="ETO33217.1"/>
    <property type="molecule type" value="Genomic_DNA"/>
</dbReference>
<dbReference type="AlphaFoldDB" id="X6P6H1"/>
<evidence type="ECO:0000313" key="2">
    <source>
        <dbReference type="Proteomes" id="UP000023152"/>
    </source>
</evidence>
<gene>
    <name evidence="1" type="ORF">RFI_03890</name>
</gene>
<evidence type="ECO:0000313" key="1">
    <source>
        <dbReference type="EMBL" id="ETO33217.1"/>
    </source>
</evidence>
<name>X6P6H1_RETFI</name>
<accession>X6P6H1</accession>
<sequence length="172" mass="20186">VKKGKKQVFFCVALRVFKNFKEWKLEMRADLCFVIDCTDKEQKCLIIMEEAICLTGQQAKEPTYMRGVIRELTTEAENENKFPSVKEIEDNYKAIGNNDQLNLISEIIKQLRGDEKIKQTKGIKGTFEIAFLARFAHCVSFTILKLSYQFVQSYWDNQLEYLQTLNIYLIKF</sequence>
<protein>
    <submittedName>
        <fullName evidence="1">Uncharacterized protein</fullName>
    </submittedName>
</protein>
<feature type="non-terminal residue" evidence="1">
    <location>
        <position position="1"/>
    </location>
</feature>
<comment type="caution">
    <text evidence="1">The sequence shown here is derived from an EMBL/GenBank/DDBJ whole genome shotgun (WGS) entry which is preliminary data.</text>
</comment>
<proteinExistence type="predicted"/>
<organism evidence="1 2">
    <name type="scientific">Reticulomyxa filosa</name>
    <dbReference type="NCBI Taxonomy" id="46433"/>
    <lineage>
        <taxon>Eukaryota</taxon>
        <taxon>Sar</taxon>
        <taxon>Rhizaria</taxon>
        <taxon>Retaria</taxon>
        <taxon>Foraminifera</taxon>
        <taxon>Monothalamids</taxon>
        <taxon>Reticulomyxidae</taxon>
        <taxon>Reticulomyxa</taxon>
    </lineage>
</organism>
<reference evidence="1 2" key="1">
    <citation type="journal article" date="2013" name="Curr. Biol.">
        <title>The Genome of the Foraminiferan Reticulomyxa filosa.</title>
        <authorList>
            <person name="Glockner G."/>
            <person name="Hulsmann N."/>
            <person name="Schleicher M."/>
            <person name="Noegel A.A."/>
            <person name="Eichinger L."/>
            <person name="Gallinger C."/>
            <person name="Pawlowski J."/>
            <person name="Sierra R."/>
            <person name="Euteneuer U."/>
            <person name="Pillet L."/>
            <person name="Moustafa A."/>
            <person name="Platzer M."/>
            <person name="Groth M."/>
            <person name="Szafranski K."/>
            <person name="Schliwa M."/>
        </authorList>
    </citation>
    <scope>NUCLEOTIDE SEQUENCE [LARGE SCALE GENOMIC DNA]</scope>
</reference>